<accession>A0A2R4W1P4</accession>
<keyword evidence="2" id="KW-1185">Reference proteome</keyword>
<reference evidence="1 2" key="1">
    <citation type="submission" date="2017-04" db="EMBL/GenBank/DDBJ databases">
        <title>Genomic insights into metabolism of Thermodesulfobium acidiphilum.</title>
        <authorList>
            <person name="Toshchakov S.V."/>
            <person name="Frolov E.N."/>
            <person name="Kublanov I.V."/>
            <person name="Samarov N.I."/>
            <person name="Novikov A."/>
            <person name="Lebedinsky A.V."/>
            <person name="Bonch-Osmolovskaya E.A."/>
            <person name="Chernyh N.A."/>
        </authorList>
    </citation>
    <scope>NUCLEOTIDE SEQUENCE [LARGE SCALE GENOMIC DNA]</scope>
    <source>
        <strain evidence="1 2">3127-1</strain>
    </source>
</reference>
<dbReference type="EMBL" id="CP020921">
    <property type="protein sequence ID" value="AWB10737.1"/>
    <property type="molecule type" value="Genomic_DNA"/>
</dbReference>
<evidence type="ECO:0000313" key="1">
    <source>
        <dbReference type="EMBL" id="AWB10737.1"/>
    </source>
</evidence>
<dbReference type="Proteomes" id="UP000244792">
    <property type="component" value="Chromosome"/>
</dbReference>
<dbReference type="OrthoDB" id="9842160at2"/>
<sequence>MKFFRLLIFLCILCVSTFVFTSYDFVLNTNVPARAESDQFVFYKVYDVWFSDGTFAKIEARRAWMVDWDLSVSGVNIGTIEGDINKEKVAEFAQNYFGKSITKISGG</sequence>
<proteinExistence type="predicted"/>
<protein>
    <submittedName>
        <fullName evidence="1">Uncharacterized protein</fullName>
    </submittedName>
</protein>
<dbReference type="AlphaFoldDB" id="A0A2R4W1P4"/>
<gene>
    <name evidence="1" type="ORF">TDSAC_1397</name>
</gene>
<name>A0A2R4W1P4_THEAF</name>
<organism evidence="1 2">
    <name type="scientific">Thermodesulfobium acidiphilum</name>
    <dbReference type="NCBI Taxonomy" id="1794699"/>
    <lineage>
        <taxon>Bacteria</taxon>
        <taxon>Pseudomonadati</taxon>
        <taxon>Thermodesulfobiota</taxon>
        <taxon>Thermodesulfobiia</taxon>
        <taxon>Thermodesulfobiales</taxon>
        <taxon>Thermodesulfobiaceae</taxon>
        <taxon>Thermodesulfobium</taxon>
    </lineage>
</organism>
<evidence type="ECO:0000313" key="2">
    <source>
        <dbReference type="Proteomes" id="UP000244792"/>
    </source>
</evidence>
<dbReference type="KEGG" id="taci:TDSAC_1397"/>
<dbReference type="RefSeq" id="WP_108309520.1">
    <property type="nucleotide sequence ID" value="NZ_CP020921.1"/>
</dbReference>